<gene>
    <name evidence="2" type="ORF">P3T76_008682</name>
</gene>
<dbReference type="AlphaFoldDB" id="A0AAD9GJ55"/>
<proteinExistence type="predicted"/>
<keyword evidence="3" id="KW-1185">Reference proteome</keyword>
<feature type="compositionally biased region" description="Basic and acidic residues" evidence="1">
    <location>
        <begin position="358"/>
        <end position="379"/>
    </location>
</feature>
<feature type="compositionally biased region" description="Basic and acidic residues" evidence="1">
    <location>
        <begin position="53"/>
        <end position="64"/>
    </location>
</feature>
<feature type="compositionally biased region" description="Low complexity" evidence="1">
    <location>
        <begin position="261"/>
        <end position="271"/>
    </location>
</feature>
<accession>A0AAD9GJ55</accession>
<feature type="compositionally biased region" description="Acidic residues" evidence="1">
    <location>
        <begin position="28"/>
        <end position="52"/>
    </location>
</feature>
<comment type="caution">
    <text evidence="2">The sequence shown here is derived from an EMBL/GenBank/DDBJ whole genome shotgun (WGS) entry which is preliminary data.</text>
</comment>
<protein>
    <submittedName>
        <fullName evidence="2">Uncharacterized protein</fullName>
    </submittedName>
</protein>
<feature type="region of interest" description="Disordered" evidence="1">
    <location>
        <begin position="94"/>
        <end position="129"/>
    </location>
</feature>
<feature type="compositionally biased region" description="Basic and acidic residues" evidence="1">
    <location>
        <begin position="249"/>
        <end position="259"/>
    </location>
</feature>
<dbReference type="Proteomes" id="UP001259832">
    <property type="component" value="Unassembled WGS sequence"/>
</dbReference>
<feature type="compositionally biased region" description="Basic and acidic residues" evidence="1">
    <location>
        <begin position="94"/>
        <end position="121"/>
    </location>
</feature>
<reference evidence="2" key="1">
    <citation type="submission" date="2023-08" db="EMBL/GenBank/DDBJ databases">
        <title>Reference Genome Resource for the Citrus Pathogen Phytophthora citrophthora.</title>
        <authorList>
            <person name="Moller H."/>
            <person name="Coetzee B."/>
            <person name="Rose L.J."/>
            <person name="Van Niekerk J.M."/>
        </authorList>
    </citation>
    <scope>NUCLEOTIDE SEQUENCE</scope>
    <source>
        <strain evidence="2">STE-U-9442</strain>
    </source>
</reference>
<name>A0AAD9GJ55_9STRA</name>
<evidence type="ECO:0000313" key="2">
    <source>
        <dbReference type="EMBL" id="KAK1939298.1"/>
    </source>
</evidence>
<feature type="region of interest" description="Disordered" evidence="1">
    <location>
        <begin position="1"/>
        <end position="64"/>
    </location>
</feature>
<dbReference type="EMBL" id="JASMQC010000016">
    <property type="protein sequence ID" value="KAK1939298.1"/>
    <property type="molecule type" value="Genomic_DNA"/>
</dbReference>
<feature type="region of interest" description="Disordered" evidence="1">
    <location>
        <begin position="249"/>
        <end position="379"/>
    </location>
</feature>
<feature type="region of interest" description="Disordered" evidence="1">
    <location>
        <begin position="198"/>
        <end position="220"/>
    </location>
</feature>
<organism evidence="2 3">
    <name type="scientific">Phytophthora citrophthora</name>
    <dbReference type="NCBI Taxonomy" id="4793"/>
    <lineage>
        <taxon>Eukaryota</taxon>
        <taxon>Sar</taxon>
        <taxon>Stramenopiles</taxon>
        <taxon>Oomycota</taxon>
        <taxon>Peronosporomycetes</taxon>
        <taxon>Peronosporales</taxon>
        <taxon>Peronosporaceae</taxon>
        <taxon>Phytophthora</taxon>
    </lineage>
</organism>
<evidence type="ECO:0000313" key="3">
    <source>
        <dbReference type="Proteomes" id="UP001259832"/>
    </source>
</evidence>
<sequence>MPRAQVQVQSASEGSDSDGSDSSYSDSSSEDDSNNSESTGDEEEEEEEEEADAEAKKQRVRADIDEMRHMMADMDTIKARLQQRFASERQAWAEEIAREDREREAKDAARRKAEEEARGRQVDAGMQTEPQDLQQQINVSHQMSYRSHGNEAVGDAKVLALPAVDGGAGFIDAIPNKPRPAGLSLYDLVKAPEFGLSRKMHSPVHQAESSEELPMRPSKENDRVLIRESPEQMQHQGQDTTMIEQSWRHDGSHLNHDQDSVVDSSVQDSVVGSGGDDSESDICICPTSPNASSLSPVHHRPSQPKHQQPLQFSGHFDENSASVSNSLVSSIADNQSAVFPDPSQRQKHKFNAAALISTEKRPPPSTTKEDDSVKTDDQREMEAIQCLLFDR</sequence>
<feature type="compositionally biased region" description="Low complexity" evidence="1">
    <location>
        <begin position="319"/>
        <end position="330"/>
    </location>
</feature>
<evidence type="ECO:0000256" key="1">
    <source>
        <dbReference type="SAM" id="MobiDB-lite"/>
    </source>
</evidence>